<protein>
    <submittedName>
        <fullName evidence="1">Uncharacterized protein</fullName>
    </submittedName>
</protein>
<dbReference type="Proteomes" id="UP001152795">
    <property type="component" value="Unassembled WGS sequence"/>
</dbReference>
<feature type="non-terminal residue" evidence="1">
    <location>
        <position position="59"/>
    </location>
</feature>
<gene>
    <name evidence="1" type="ORF">PACLA_8A020738</name>
</gene>
<organism evidence="1 2">
    <name type="scientific">Paramuricea clavata</name>
    <name type="common">Red gorgonian</name>
    <name type="synonym">Violescent sea-whip</name>
    <dbReference type="NCBI Taxonomy" id="317549"/>
    <lineage>
        <taxon>Eukaryota</taxon>
        <taxon>Metazoa</taxon>
        <taxon>Cnidaria</taxon>
        <taxon>Anthozoa</taxon>
        <taxon>Octocorallia</taxon>
        <taxon>Malacalcyonacea</taxon>
        <taxon>Plexauridae</taxon>
        <taxon>Paramuricea</taxon>
    </lineage>
</organism>
<accession>A0A6S7LUJ2</accession>
<reference evidence="1" key="1">
    <citation type="submission" date="2020-04" db="EMBL/GenBank/DDBJ databases">
        <authorList>
            <person name="Alioto T."/>
            <person name="Alioto T."/>
            <person name="Gomez Garrido J."/>
        </authorList>
    </citation>
    <scope>NUCLEOTIDE SEQUENCE</scope>
    <source>
        <strain evidence="1">A484AB</strain>
    </source>
</reference>
<comment type="caution">
    <text evidence="1">The sequence shown here is derived from an EMBL/GenBank/DDBJ whole genome shotgun (WGS) entry which is preliminary data.</text>
</comment>
<evidence type="ECO:0000313" key="1">
    <source>
        <dbReference type="EMBL" id="CAB4045182.1"/>
    </source>
</evidence>
<evidence type="ECO:0000313" key="2">
    <source>
        <dbReference type="Proteomes" id="UP001152795"/>
    </source>
</evidence>
<name>A0A6S7LUJ2_PARCT</name>
<dbReference type="EMBL" id="CACRXK020038018">
    <property type="protein sequence ID" value="CAB4045182.1"/>
    <property type="molecule type" value="Genomic_DNA"/>
</dbReference>
<keyword evidence="2" id="KW-1185">Reference proteome</keyword>
<proteinExistence type="predicted"/>
<dbReference type="AlphaFoldDB" id="A0A6S7LUJ2"/>
<sequence>MIKKRARLSRGKENVEEDFAIEIIFIDQEDSVSLIDEGDSGSLIVDEEDSVSLIEEGDS</sequence>